<feature type="region of interest" description="Disordered" evidence="1">
    <location>
        <begin position="1"/>
        <end position="33"/>
    </location>
</feature>
<organism evidence="3 4">
    <name type="scientific">Lentzea kristufekii</name>
    <dbReference type="NCBI Taxonomy" id="3095430"/>
    <lineage>
        <taxon>Bacteria</taxon>
        <taxon>Bacillati</taxon>
        <taxon>Actinomycetota</taxon>
        <taxon>Actinomycetes</taxon>
        <taxon>Pseudonocardiales</taxon>
        <taxon>Pseudonocardiaceae</taxon>
        <taxon>Lentzea</taxon>
    </lineage>
</organism>
<feature type="transmembrane region" description="Helical" evidence="2">
    <location>
        <begin position="39"/>
        <end position="61"/>
    </location>
</feature>
<evidence type="ECO:0000313" key="4">
    <source>
        <dbReference type="Proteomes" id="UP001271792"/>
    </source>
</evidence>
<feature type="compositionally biased region" description="Polar residues" evidence="1">
    <location>
        <begin position="106"/>
        <end position="123"/>
    </location>
</feature>
<comment type="caution">
    <text evidence="3">The sequence shown here is derived from an EMBL/GenBank/DDBJ whole genome shotgun (WGS) entry which is preliminary data.</text>
</comment>
<reference evidence="3 4" key="2">
    <citation type="submission" date="2023-11" db="EMBL/GenBank/DDBJ databases">
        <authorList>
            <person name="Lara A.C."/>
            <person name="Chronakova A."/>
        </authorList>
    </citation>
    <scope>NUCLEOTIDE SEQUENCE [LARGE SCALE GENOMIC DNA]</scope>
    <source>
        <strain evidence="3 4">BCCO 10_0798</strain>
    </source>
</reference>
<accession>A0ABU4TUS8</accession>
<name>A0ABU4TUS8_9PSEU</name>
<reference evidence="3 4" key="1">
    <citation type="submission" date="2023-11" db="EMBL/GenBank/DDBJ databases">
        <title>Lentzea sokolovensis, sp. nov., Lentzea kristufkii, sp. nov., and Lentzea miocenensis, sp. nov., rare actinobacteria from Sokolov Coal Basin, Miocene lacustrine sediment, Czech Republic.</title>
        <authorList>
            <person name="Lara A."/>
            <person name="Kotroba L."/>
            <person name="Nouioui I."/>
            <person name="Neumann-Schaal M."/>
            <person name="Mast Y."/>
            <person name="Chronakova A."/>
        </authorList>
    </citation>
    <scope>NUCLEOTIDE SEQUENCE [LARGE SCALE GENOMIC DNA]</scope>
    <source>
        <strain evidence="3 4">BCCO 10_0798</strain>
    </source>
</reference>
<feature type="region of interest" description="Disordered" evidence="1">
    <location>
        <begin position="92"/>
        <end position="123"/>
    </location>
</feature>
<dbReference type="EMBL" id="JAXAVV010000010">
    <property type="protein sequence ID" value="MDX8052060.1"/>
    <property type="molecule type" value="Genomic_DNA"/>
</dbReference>
<dbReference type="RefSeq" id="WP_319985953.1">
    <property type="nucleotide sequence ID" value="NZ_JAXAVV010000010.1"/>
</dbReference>
<dbReference type="Proteomes" id="UP001271792">
    <property type="component" value="Unassembled WGS sequence"/>
</dbReference>
<protein>
    <recommendedName>
        <fullName evidence="5">DUF3558 domain-containing protein</fullName>
    </recommendedName>
</protein>
<proteinExistence type="predicted"/>
<keyword evidence="2" id="KW-0472">Membrane</keyword>
<gene>
    <name evidence="3" type="ORF">SK571_21950</name>
</gene>
<keyword evidence="2" id="KW-0812">Transmembrane</keyword>
<feature type="compositionally biased region" description="Pro residues" evidence="1">
    <location>
        <begin position="1"/>
        <end position="16"/>
    </location>
</feature>
<evidence type="ECO:0008006" key="5">
    <source>
        <dbReference type="Google" id="ProtNLM"/>
    </source>
</evidence>
<keyword evidence="2" id="KW-1133">Transmembrane helix</keyword>
<evidence type="ECO:0000256" key="2">
    <source>
        <dbReference type="SAM" id="Phobius"/>
    </source>
</evidence>
<sequence length="234" mass="24471">MNQPPPHGWYQQPPPQQGRQQPPSGWGPPQPPEKSKAPLIVGILFGVLVLGGIITALVIYLDINSDSGTSKRADKLPAACGTVSEAALAKARTTNPNGLGSRETKLSSGTHTTCGWNQTKGVDGSGQRSTTIFIAQGQQDAEAEFGRIVGQNMANTQSTPQQKPLEGLGDEATAVLAETSSAFTELSVVVRKGDTVVEVDISGWDAGLFTNSKPDPAELEAAAKGIAEEMVAKL</sequence>
<evidence type="ECO:0000256" key="1">
    <source>
        <dbReference type="SAM" id="MobiDB-lite"/>
    </source>
</evidence>
<keyword evidence="4" id="KW-1185">Reference proteome</keyword>
<evidence type="ECO:0000313" key="3">
    <source>
        <dbReference type="EMBL" id="MDX8052060.1"/>
    </source>
</evidence>